<evidence type="ECO:0000313" key="2">
    <source>
        <dbReference type="EMBL" id="KAJ7623585.1"/>
    </source>
</evidence>
<dbReference type="EMBL" id="JARKIF010000014">
    <property type="protein sequence ID" value="KAJ7623585.1"/>
    <property type="molecule type" value="Genomic_DNA"/>
</dbReference>
<proteinExistence type="predicted"/>
<evidence type="ECO:0000256" key="1">
    <source>
        <dbReference type="SAM" id="MobiDB-lite"/>
    </source>
</evidence>
<dbReference type="AlphaFoldDB" id="A0AAD7BKK0"/>
<gene>
    <name evidence="2" type="ORF">FB45DRAFT_1031503</name>
</gene>
<comment type="caution">
    <text evidence="2">The sequence shown here is derived from an EMBL/GenBank/DDBJ whole genome shotgun (WGS) entry which is preliminary data.</text>
</comment>
<evidence type="ECO:0000313" key="3">
    <source>
        <dbReference type="Proteomes" id="UP001221142"/>
    </source>
</evidence>
<organism evidence="2 3">
    <name type="scientific">Roridomyces roridus</name>
    <dbReference type="NCBI Taxonomy" id="1738132"/>
    <lineage>
        <taxon>Eukaryota</taxon>
        <taxon>Fungi</taxon>
        <taxon>Dikarya</taxon>
        <taxon>Basidiomycota</taxon>
        <taxon>Agaricomycotina</taxon>
        <taxon>Agaricomycetes</taxon>
        <taxon>Agaricomycetidae</taxon>
        <taxon>Agaricales</taxon>
        <taxon>Marasmiineae</taxon>
        <taxon>Mycenaceae</taxon>
        <taxon>Roridomyces</taxon>
    </lineage>
</organism>
<feature type="region of interest" description="Disordered" evidence="1">
    <location>
        <begin position="100"/>
        <end position="148"/>
    </location>
</feature>
<dbReference type="Proteomes" id="UP001221142">
    <property type="component" value="Unassembled WGS sequence"/>
</dbReference>
<keyword evidence="3" id="KW-1185">Reference proteome</keyword>
<name>A0AAD7BKK0_9AGAR</name>
<feature type="compositionally biased region" description="Basic and acidic residues" evidence="1">
    <location>
        <begin position="130"/>
        <end position="144"/>
    </location>
</feature>
<sequence length="177" mass="20545">MKLDIQLETPNIVVARRIEIPPRETVALVGDMMWTTTKGIRARGSAALAPAANVVLRVATRVANEGVQIRQWCVYCSLIHNVFLTLEDVVILLVIFQERDSRKSKKRSKDRESDDEDEEDRKRRKRRKEKERSKSKDAKEERRSILTGKKASQIKLKVDKDDREANREELLKFLNSM</sequence>
<protein>
    <submittedName>
        <fullName evidence="2">Uncharacterized protein</fullName>
    </submittedName>
</protein>
<reference evidence="2" key="1">
    <citation type="submission" date="2023-03" db="EMBL/GenBank/DDBJ databases">
        <title>Massive genome expansion in bonnet fungi (Mycena s.s.) driven by repeated elements and novel gene families across ecological guilds.</title>
        <authorList>
            <consortium name="Lawrence Berkeley National Laboratory"/>
            <person name="Harder C.B."/>
            <person name="Miyauchi S."/>
            <person name="Viragh M."/>
            <person name="Kuo A."/>
            <person name="Thoen E."/>
            <person name="Andreopoulos B."/>
            <person name="Lu D."/>
            <person name="Skrede I."/>
            <person name="Drula E."/>
            <person name="Henrissat B."/>
            <person name="Morin E."/>
            <person name="Kohler A."/>
            <person name="Barry K."/>
            <person name="LaButti K."/>
            <person name="Morin E."/>
            <person name="Salamov A."/>
            <person name="Lipzen A."/>
            <person name="Mereny Z."/>
            <person name="Hegedus B."/>
            <person name="Baldrian P."/>
            <person name="Stursova M."/>
            <person name="Weitz H."/>
            <person name="Taylor A."/>
            <person name="Grigoriev I.V."/>
            <person name="Nagy L.G."/>
            <person name="Martin F."/>
            <person name="Kauserud H."/>
        </authorList>
    </citation>
    <scope>NUCLEOTIDE SEQUENCE</scope>
    <source>
        <strain evidence="2">9284</strain>
    </source>
</reference>
<accession>A0AAD7BKK0</accession>